<dbReference type="Proteomes" id="UP000199433">
    <property type="component" value="Unassembled WGS sequence"/>
</dbReference>
<organism evidence="2 3">
    <name type="scientific">Alkalibacterium thalassium</name>
    <dbReference type="NCBI Taxonomy" id="426701"/>
    <lineage>
        <taxon>Bacteria</taxon>
        <taxon>Bacillati</taxon>
        <taxon>Bacillota</taxon>
        <taxon>Bacilli</taxon>
        <taxon>Lactobacillales</taxon>
        <taxon>Carnobacteriaceae</taxon>
        <taxon>Alkalibacterium</taxon>
    </lineage>
</organism>
<keyword evidence="1" id="KW-0812">Transmembrane</keyword>
<evidence type="ECO:0000313" key="3">
    <source>
        <dbReference type="Proteomes" id="UP000199433"/>
    </source>
</evidence>
<accession>A0A1G8YI20</accession>
<gene>
    <name evidence="2" type="ORF">SAMN04488098_10101</name>
</gene>
<evidence type="ECO:0000256" key="1">
    <source>
        <dbReference type="SAM" id="Phobius"/>
    </source>
</evidence>
<reference evidence="3" key="1">
    <citation type="submission" date="2016-10" db="EMBL/GenBank/DDBJ databases">
        <authorList>
            <person name="Varghese N."/>
            <person name="Submissions S."/>
        </authorList>
    </citation>
    <scope>NUCLEOTIDE SEQUENCE [LARGE SCALE GENOMIC DNA]</scope>
    <source>
        <strain evidence="3">DSM 19181</strain>
    </source>
</reference>
<dbReference type="AlphaFoldDB" id="A0A1G8YI20"/>
<proteinExistence type="predicted"/>
<dbReference type="STRING" id="426701.SAMN04488098_10101"/>
<name>A0A1G8YI20_9LACT</name>
<protein>
    <submittedName>
        <fullName evidence="2">Uncharacterized protein</fullName>
    </submittedName>
</protein>
<keyword evidence="1" id="KW-1133">Transmembrane helix</keyword>
<feature type="transmembrane region" description="Helical" evidence="1">
    <location>
        <begin position="46"/>
        <end position="66"/>
    </location>
</feature>
<keyword evidence="3" id="KW-1185">Reference proteome</keyword>
<dbReference type="EMBL" id="FNFK01000010">
    <property type="protein sequence ID" value="SDK02287.1"/>
    <property type="molecule type" value="Genomic_DNA"/>
</dbReference>
<sequence length="118" mass="13152">MEQSAERWKVLLGGVMMQLCIGGIYTWSLFNQSLVDAFGWERTEVYTAYSLIVFIFAFVTIFSGRLKAVRELGSERRETVRSLSVAGVGDLKRAILSTRGPGWTHRWCTSCPAKGIAG</sequence>
<evidence type="ECO:0000313" key="2">
    <source>
        <dbReference type="EMBL" id="SDK02287.1"/>
    </source>
</evidence>
<feature type="transmembrane region" description="Helical" evidence="1">
    <location>
        <begin position="12"/>
        <end position="30"/>
    </location>
</feature>
<keyword evidence="1" id="KW-0472">Membrane</keyword>